<organism evidence="3 4">
    <name type="scientific">Actinacidiphila acidipaludis</name>
    <dbReference type="NCBI Taxonomy" id="2873382"/>
    <lineage>
        <taxon>Bacteria</taxon>
        <taxon>Bacillati</taxon>
        <taxon>Actinomycetota</taxon>
        <taxon>Actinomycetes</taxon>
        <taxon>Kitasatosporales</taxon>
        <taxon>Streptomycetaceae</taxon>
        <taxon>Actinacidiphila</taxon>
    </lineage>
</organism>
<keyword evidence="2" id="KW-0812">Transmembrane</keyword>
<evidence type="ECO:0000256" key="1">
    <source>
        <dbReference type="SAM" id="MobiDB-lite"/>
    </source>
</evidence>
<comment type="caution">
    <text evidence="3">The sequence shown here is derived from an EMBL/GenBank/DDBJ whole genome shotgun (WGS) entry which is preliminary data.</text>
</comment>
<evidence type="ECO:0000256" key="2">
    <source>
        <dbReference type="SAM" id="Phobius"/>
    </source>
</evidence>
<feature type="transmembrane region" description="Helical" evidence="2">
    <location>
        <begin position="82"/>
        <end position="106"/>
    </location>
</feature>
<keyword evidence="2" id="KW-1133">Transmembrane helix</keyword>
<reference evidence="3 4" key="1">
    <citation type="submission" date="2021-08" db="EMBL/GenBank/DDBJ databases">
        <title>WGS of actinomycetes from Thailand.</title>
        <authorList>
            <person name="Thawai C."/>
        </authorList>
    </citation>
    <scope>NUCLEOTIDE SEQUENCE [LARGE SCALE GENOMIC DNA]</scope>
    <source>
        <strain evidence="3 4">PLK6-54</strain>
    </source>
</reference>
<feature type="transmembrane region" description="Helical" evidence="2">
    <location>
        <begin position="6"/>
        <end position="32"/>
    </location>
</feature>
<evidence type="ECO:0000313" key="3">
    <source>
        <dbReference type="EMBL" id="MBY8878921.1"/>
    </source>
</evidence>
<keyword evidence="4" id="KW-1185">Reference proteome</keyword>
<dbReference type="Proteomes" id="UP000778578">
    <property type="component" value="Unassembled WGS sequence"/>
</dbReference>
<dbReference type="EMBL" id="JAINZZ010000015">
    <property type="protein sequence ID" value="MBY8878921.1"/>
    <property type="molecule type" value="Genomic_DNA"/>
</dbReference>
<accession>A0ABS7Q703</accession>
<evidence type="ECO:0008006" key="5">
    <source>
        <dbReference type="Google" id="ProtNLM"/>
    </source>
</evidence>
<evidence type="ECO:0000313" key="4">
    <source>
        <dbReference type="Proteomes" id="UP000778578"/>
    </source>
</evidence>
<feature type="region of interest" description="Disordered" evidence="1">
    <location>
        <begin position="42"/>
        <end position="81"/>
    </location>
</feature>
<feature type="transmembrane region" description="Helical" evidence="2">
    <location>
        <begin position="126"/>
        <end position="148"/>
    </location>
</feature>
<name>A0ABS7Q703_9ACTN</name>
<gene>
    <name evidence="3" type="ORF">K7862_14920</name>
</gene>
<sequence>MGEFTAVVLGFPTVLFGGAMLVVVAFWGLVLLGGADAHGPGHHGHLGSHHAGPHPASGRGTGSPANGPHANGSHHAGPRGSLTAATGLDGVPVTIVLSLLVTYAWFLSLTGSVAVDGAVPHGLARTALDVAVLGAALVGSWFLTWLSVRPLRRLFPDRRPPSREDFVGRLCTVRTGRVTGAFGQAEVAAPDGSTAVVQVRQSGEERLAAGSSALLYAYEPEGEFFWVAPFGDPLGSPPTGPLDGPAVL</sequence>
<dbReference type="RefSeq" id="WP_222963055.1">
    <property type="nucleotide sequence ID" value="NZ_JAINZZ010000015.1"/>
</dbReference>
<protein>
    <recommendedName>
        <fullName evidence="5">DUF1449 family protein</fullName>
    </recommendedName>
</protein>
<proteinExistence type="predicted"/>
<keyword evidence="2" id="KW-0472">Membrane</keyword>
<feature type="compositionally biased region" description="Basic residues" evidence="1">
    <location>
        <begin position="42"/>
        <end position="52"/>
    </location>
</feature>